<dbReference type="InterPro" id="IPR036179">
    <property type="entry name" value="Ig-like_dom_sf"/>
</dbReference>
<reference evidence="22" key="1">
    <citation type="submission" date="2021-04" db="EMBL/GenBank/DDBJ databases">
        <authorList>
            <consortium name="Molecular Ecology Group"/>
        </authorList>
    </citation>
    <scope>NUCLEOTIDE SEQUENCE</scope>
</reference>
<dbReference type="InterPro" id="IPR013783">
    <property type="entry name" value="Ig-like_fold"/>
</dbReference>
<proteinExistence type="predicted"/>
<evidence type="ECO:0000256" key="15">
    <source>
        <dbReference type="ARBA" id="ARBA00023170"/>
    </source>
</evidence>
<keyword evidence="16" id="KW-0325">Glycoprotein</keyword>
<keyword evidence="8" id="KW-0547">Nucleotide-binding</keyword>
<dbReference type="AlphaFoldDB" id="A0A8S4A4X5"/>
<evidence type="ECO:0000259" key="21">
    <source>
        <dbReference type="PROSITE" id="PS50835"/>
    </source>
</evidence>
<keyword evidence="4" id="KW-0808">Transferase</keyword>
<dbReference type="SMART" id="SM00409">
    <property type="entry name" value="IG"/>
    <property type="match status" value="2"/>
</dbReference>
<evidence type="ECO:0000313" key="23">
    <source>
        <dbReference type="Proteomes" id="UP000678393"/>
    </source>
</evidence>
<dbReference type="EMBL" id="CAJHNH020007890">
    <property type="protein sequence ID" value="CAG5135095.1"/>
    <property type="molecule type" value="Genomic_DNA"/>
</dbReference>
<feature type="region of interest" description="Disordered" evidence="18">
    <location>
        <begin position="256"/>
        <end position="302"/>
    </location>
</feature>
<keyword evidence="15" id="KW-0675">Receptor</keyword>
<evidence type="ECO:0000256" key="2">
    <source>
        <dbReference type="ARBA" id="ARBA00011902"/>
    </source>
</evidence>
<organism evidence="22 23">
    <name type="scientific">Candidula unifasciata</name>
    <dbReference type="NCBI Taxonomy" id="100452"/>
    <lineage>
        <taxon>Eukaryota</taxon>
        <taxon>Metazoa</taxon>
        <taxon>Spiralia</taxon>
        <taxon>Lophotrochozoa</taxon>
        <taxon>Mollusca</taxon>
        <taxon>Gastropoda</taxon>
        <taxon>Heterobranchia</taxon>
        <taxon>Euthyneura</taxon>
        <taxon>Panpulmonata</taxon>
        <taxon>Eupulmonata</taxon>
        <taxon>Stylommatophora</taxon>
        <taxon>Helicina</taxon>
        <taxon>Helicoidea</taxon>
        <taxon>Geomitridae</taxon>
        <taxon>Candidula</taxon>
    </lineage>
</organism>
<comment type="caution">
    <text evidence="22">The sequence shown here is derived from an EMBL/GenBank/DDBJ whole genome shotgun (WGS) entry which is preliminary data.</text>
</comment>
<keyword evidence="10" id="KW-0067">ATP-binding</keyword>
<evidence type="ECO:0000256" key="20">
    <source>
        <dbReference type="SAM" id="SignalP"/>
    </source>
</evidence>
<dbReference type="PANTHER" id="PTHR12231">
    <property type="entry name" value="CTX-RELATED TYPE I TRANSMEMBRANE PROTEIN"/>
    <property type="match status" value="1"/>
</dbReference>
<protein>
    <recommendedName>
        <fullName evidence="2">receptor protein-tyrosine kinase</fullName>
        <ecNumber evidence="2">2.7.10.1</ecNumber>
    </recommendedName>
</protein>
<dbReference type="GO" id="GO:0005524">
    <property type="term" value="F:ATP binding"/>
    <property type="evidence" value="ECO:0007669"/>
    <property type="project" value="UniProtKB-KW"/>
</dbReference>
<feature type="domain" description="Ig-like" evidence="21">
    <location>
        <begin position="130"/>
        <end position="224"/>
    </location>
</feature>
<dbReference type="InterPro" id="IPR003599">
    <property type="entry name" value="Ig_sub"/>
</dbReference>
<dbReference type="Pfam" id="PF13927">
    <property type="entry name" value="Ig_3"/>
    <property type="match status" value="1"/>
</dbReference>
<keyword evidence="11 19" id="KW-1133">Transmembrane helix</keyword>
<dbReference type="Proteomes" id="UP000678393">
    <property type="component" value="Unassembled WGS sequence"/>
</dbReference>
<dbReference type="FunFam" id="2.60.40.10:FF:000020">
    <property type="entry name" value="Fibroblast growth factor receptor"/>
    <property type="match status" value="1"/>
</dbReference>
<keyword evidence="13" id="KW-0829">Tyrosine-protein kinase</keyword>
<comment type="subcellular location">
    <subcellularLocation>
        <location evidence="1">Membrane</location>
        <topology evidence="1">Single-pass membrane protein</topology>
    </subcellularLocation>
</comment>
<dbReference type="InterPro" id="IPR051170">
    <property type="entry name" value="Neural/epithelial_adhesion"/>
</dbReference>
<evidence type="ECO:0000256" key="14">
    <source>
        <dbReference type="ARBA" id="ARBA00023157"/>
    </source>
</evidence>
<dbReference type="PROSITE" id="PS50835">
    <property type="entry name" value="IG_LIKE"/>
    <property type="match status" value="2"/>
</dbReference>
<evidence type="ECO:0000256" key="17">
    <source>
        <dbReference type="ARBA" id="ARBA00023319"/>
    </source>
</evidence>
<dbReference type="InterPro" id="IPR007110">
    <property type="entry name" value="Ig-like_dom"/>
</dbReference>
<evidence type="ECO:0000256" key="10">
    <source>
        <dbReference type="ARBA" id="ARBA00022840"/>
    </source>
</evidence>
<feature type="compositionally biased region" description="Basic residues" evidence="18">
    <location>
        <begin position="270"/>
        <end position="287"/>
    </location>
</feature>
<dbReference type="Gene3D" id="2.60.40.10">
    <property type="entry name" value="Immunoglobulins"/>
    <property type="match status" value="2"/>
</dbReference>
<keyword evidence="3" id="KW-0597">Phosphoprotein</keyword>
<keyword evidence="17" id="KW-0393">Immunoglobulin domain</keyword>
<evidence type="ECO:0000256" key="12">
    <source>
        <dbReference type="ARBA" id="ARBA00023136"/>
    </source>
</evidence>
<dbReference type="Pfam" id="PF07679">
    <property type="entry name" value="I-set"/>
    <property type="match status" value="1"/>
</dbReference>
<keyword evidence="7" id="KW-0677">Repeat</keyword>
<evidence type="ECO:0000256" key="19">
    <source>
        <dbReference type="SAM" id="Phobius"/>
    </source>
</evidence>
<keyword evidence="12 19" id="KW-0472">Membrane</keyword>
<dbReference type="EC" id="2.7.10.1" evidence="2"/>
<evidence type="ECO:0000256" key="4">
    <source>
        <dbReference type="ARBA" id="ARBA00022679"/>
    </source>
</evidence>
<gene>
    <name evidence="22" type="ORF">CUNI_LOCUS20653</name>
</gene>
<evidence type="ECO:0000256" key="5">
    <source>
        <dbReference type="ARBA" id="ARBA00022692"/>
    </source>
</evidence>
<dbReference type="FunFam" id="2.60.40.10:FF:000016">
    <property type="entry name" value="Fibroblast growth factor receptor"/>
    <property type="match status" value="1"/>
</dbReference>
<feature type="transmembrane region" description="Helical" evidence="19">
    <location>
        <begin position="375"/>
        <end position="402"/>
    </location>
</feature>
<evidence type="ECO:0000256" key="6">
    <source>
        <dbReference type="ARBA" id="ARBA00022729"/>
    </source>
</evidence>
<evidence type="ECO:0000313" key="22">
    <source>
        <dbReference type="EMBL" id="CAG5135095.1"/>
    </source>
</evidence>
<evidence type="ECO:0000256" key="1">
    <source>
        <dbReference type="ARBA" id="ARBA00004167"/>
    </source>
</evidence>
<dbReference type="SUPFAM" id="SSF48726">
    <property type="entry name" value="Immunoglobulin"/>
    <property type="match status" value="2"/>
</dbReference>
<name>A0A8S4A4X5_9EUPU</name>
<evidence type="ECO:0000256" key="18">
    <source>
        <dbReference type="SAM" id="MobiDB-lite"/>
    </source>
</evidence>
<keyword evidence="14" id="KW-1015">Disulfide bond</keyword>
<accession>A0A8S4A4X5</accession>
<keyword evidence="5 19" id="KW-0812">Transmembrane</keyword>
<keyword evidence="23" id="KW-1185">Reference proteome</keyword>
<dbReference type="InterPro" id="IPR013098">
    <property type="entry name" value="Ig_I-set"/>
</dbReference>
<evidence type="ECO:0000256" key="13">
    <source>
        <dbReference type="ARBA" id="ARBA00023137"/>
    </source>
</evidence>
<sequence>MNRRLILLLLVVAVLGVQGNKKSQNNRIGLDWNPSSMPAMNTRLVSFNSGKGKELNLDCRVKAHPKASIAWFKDGAQIQESDSIEMKKKFNLVLKSLSSDMNGNYTCVVSNKHGQLDWTFHVDVPVKIWPLEIQGPQNITQPRGSSATFTCMVLNDPNATIRWQKVFKMKTMDDNGPLPAFLPVSGNPHLLTLNNIQAEDEGEYRCMAGNVWGLRYISAWLTVQEPPGLSNKLNPDEKNYNGNDIVYDTDVNEYESMDSHESAGPYITTKRPKNKGNRKKHGKKKDRKNKEKNQLELSSPLSQTVTTWTTSPIIATEDMYKTTTPEIWPLEHEKNMEDIDTRNTMIEEDHMEDAENTDVAKPAEDEQLKGSISSWTIYTIVGAIGGVVLLIGLLAITLTVCLKKDEGGIYKSSNV</sequence>
<dbReference type="SMART" id="SM00408">
    <property type="entry name" value="IGc2"/>
    <property type="match status" value="2"/>
</dbReference>
<evidence type="ECO:0000256" key="8">
    <source>
        <dbReference type="ARBA" id="ARBA00022741"/>
    </source>
</evidence>
<evidence type="ECO:0000256" key="9">
    <source>
        <dbReference type="ARBA" id="ARBA00022777"/>
    </source>
</evidence>
<feature type="chain" id="PRO_5035881674" description="receptor protein-tyrosine kinase" evidence="20">
    <location>
        <begin position="20"/>
        <end position="415"/>
    </location>
</feature>
<evidence type="ECO:0000256" key="11">
    <source>
        <dbReference type="ARBA" id="ARBA00022989"/>
    </source>
</evidence>
<feature type="signal peptide" evidence="20">
    <location>
        <begin position="1"/>
        <end position="19"/>
    </location>
</feature>
<dbReference type="GO" id="GO:0016020">
    <property type="term" value="C:membrane"/>
    <property type="evidence" value="ECO:0007669"/>
    <property type="project" value="UniProtKB-SubCell"/>
</dbReference>
<keyword evidence="9" id="KW-0418">Kinase</keyword>
<feature type="domain" description="Ig-like" evidence="21">
    <location>
        <begin position="38"/>
        <end position="111"/>
    </location>
</feature>
<evidence type="ECO:0000256" key="7">
    <source>
        <dbReference type="ARBA" id="ARBA00022737"/>
    </source>
</evidence>
<dbReference type="InterPro" id="IPR003598">
    <property type="entry name" value="Ig_sub2"/>
</dbReference>
<evidence type="ECO:0000256" key="16">
    <source>
        <dbReference type="ARBA" id="ARBA00023180"/>
    </source>
</evidence>
<dbReference type="GO" id="GO:0004714">
    <property type="term" value="F:transmembrane receptor protein tyrosine kinase activity"/>
    <property type="evidence" value="ECO:0007669"/>
    <property type="project" value="UniProtKB-EC"/>
</dbReference>
<dbReference type="OrthoDB" id="6156543at2759"/>
<evidence type="ECO:0000256" key="3">
    <source>
        <dbReference type="ARBA" id="ARBA00022553"/>
    </source>
</evidence>
<keyword evidence="6 20" id="KW-0732">Signal</keyword>
<dbReference type="PANTHER" id="PTHR12231:SF253">
    <property type="entry name" value="DPR-INTERACTING PROTEIN ETA, ISOFORM B-RELATED"/>
    <property type="match status" value="1"/>
</dbReference>